<dbReference type="Proteomes" id="UP000186922">
    <property type="component" value="Unassembled WGS sequence"/>
</dbReference>
<dbReference type="SUPFAM" id="SSF47576">
    <property type="entry name" value="Calponin-homology domain, CH-domain"/>
    <property type="match status" value="1"/>
</dbReference>
<gene>
    <name evidence="3" type="primary">RvY_12823</name>
    <name evidence="3" type="synonym">RvY_12823.1</name>
    <name evidence="3" type="ORF">RvY_12823-1</name>
</gene>
<feature type="domain" description="Calponin-homology (CH)" evidence="2">
    <location>
        <begin position="19"/>
        <end position="124"/>
    </location>
</feature>
<feature type="compositionally biased region" description="Polar residues" evidence="1">
    <location>
        <begin position="146"/>
        <end position="169"/>
    </location>
</feature>
<evidence type="ECO:0000259" key="2">
    <source>
        <dbReference type="PROSITE" id="PS50021"/>
    </source>
</evidence>
<dbReference type="AlphaFoldDB" id="A0A1D1VMT7"/>
<dbReference type="Gene3D" id="1.10.418.10">
    <property type="entry name" value="Calponin-like domain"/>
    <property type="match status" value="1"/>
</dbReference>
<evidence type="ECO:0000313" key="4">
    <source>
        <dbReference type="Proteomes" id="UP000186922"/>
    </source>
</evidence>
<dbReference type="GO" id="GO:0051015">
    <property type="term" value="F:actin filament binding"/>
    <property type="evidence" value="ECO:0007669"/>
    <property type="project" value="TreeGrafter"/>
</dbReference>
<dbReference type="PRINTS" id="PR00888">
    <property type="entry name" value="SM22CALPONIN"/>
</dbReference>
<dbReference type="InterPro" id="IPR050606">
    <property type="entry name" value="Calponin-like"/>
</dbReference>
<dbReference type="PANTHER" id="PTHR47385">
    <property type="entry name" value="CALPONIN"/>
    <property type="match status" value="1"/>
</dbReference>
<keyword evidence="4" id="KW-1185">Reference proteome</keyword>
<dbReference type="InterPro" id="IPR003096">
    <property type="entry name" value="SM22_calponin"/>
</dbReference>
<dbReference type="EMBL" id="BDGG01000008">
    <property type="protein sequence ID" value="GAV02231.1"/>
    <property type="molecule type" value="Genomic_DNA"/>
</dbReference>
<name>A0A1D1VMT7_RAMVA</name>
<proteinExistence type="predicted"/>
<sequence>MAPAGTVFGGRKFRGGRDPAEEQAALQWIYAVLQEPRPDAPFDELLKDGQVLCRLMRKVDPRLIRKINTSGGPIKLMENLAVFTEACRQLGVQHYDLFQSIDLWEQRDIGAVYNCLSQLGGILQSIRPDLPAYGPRIAEENTKFFSEQQTRASSTRSTNSVNAYQNQSNGMSQGSKGPPPPSAKPGSQVKNQTSRR</sequence>
<dbReference type="OrthoDB" id="15627at2759"/>
<protein>
    <recommendedName>
        <fullName evidence="2">Calponin-homology (CH) domain-containing protein</fullName>
    </recommendedName>
</protein>
<dbReference type="GO" id="GO:0007015">
    <property type="term" value="P:actin filament organization"/>
    <property type="evidence" value="ECO:0007669"/>
    <property type="project" value="TreeGrafter"/>
</dbReference>
<reference evidence="3 4" key="1">
    <citation type="journal article" date="2016" name="Nat. Commun.">
        <title>Extremotolerant tardigrade genome and improved radiotolerance of human cultured cells by tardigrade-unique protein.</title>
        <authorList>
            <person name="Hashimoto T."/>
            <person name="Horikawa D.D."/>
            <person name="Saito Y."/>
            <person name="Kuwahara H."/>
            <person name="Kozuka-Hata H."/>
            <person name="Shin-I T."/>
            <person name="Minakuchi Y."/>
            <person name="Ohishi K."/>
            <person name="Motoyama A."/>
            <person name="Aizu T."/>
            <person name="Enomoto A."/>
            <person name="Kondo K."/>
            <person name="Tanaka S."/>
            <person name="Hara Y."/>
            <person name="Koshikawa S."/>
            <person name="Sagara H."/>
            <person name="Miura T."/>
            <person name="Yokobori S."/>
            <person name="Miyagawa K."/>
            <person name="Suzuki Y."/>
            <person name="Kubo T."/>
            <person name="Oyama M."/>
            <person name="Kohara Y."/>
            <person name="Fujiyama A."/>
            <person name="Arakawa K."/>
            <person name="Katayama T."/>
            <person name="Toyoda A."/>
            <person name="Kunieda T."/>
        </authorList>
    </citation>
    <scope>NUCLEOTIDE SEQUENCE [LARGE SCALE GENOMIC DNA]</scope>
    <source>
        <strain evidence="3 4">YOKOZUNA-1</strain>
    </source>
</reference>
<organism evidence="3 4">
    <name type="scientific">Ramazzottius varieornatus</name>
    <name type="common">Water bear</name>
    <name type="synonym">Tardigrade</name>
    <dbReference type="NCBI Taxonomy" id="947166"/>
    <lineage>
        <taxon>Eukaryota</taxon>
        <taxon>Metazoa</taxon>
        <taxon>Ecdysozoa</taxon>
        <taxon>Tardigrada</taxon>
        <taxon>Eutardigrada</taxon>
        <taxon>Parachela</taxon>
        <taxon>Hypsibioidea</taxon>
        <taxon>Ramazzottiidae</taxon>
        <taxon>Ramazzottius</taxon>
    </lineage>
</organism>
<evidence type="ECO:0000256" key="1">
    <source>
        <dbReference type="SAM" id="MobiDB-lite"/>
    </source>
</evidence>
<feature type="region of interest" description="Disordered" evidence="1">
    <location>
        <begin position="146"/>
        <end position="196"/>
    </location>
</feature>
<dbReference type="InterPro" id="IPR001715">
    <property type="entry name" value="CH_dom"/>
</dbReference>
<dbReference type="Pfam" id="PF00307">
    <property type="entry name" value="CH"/>
    <property type="match status" value="1"/>
</dbReference>
<dbReference type="STRING" id="947166.A0A1D1VMT7"/>
<evidence type="ECO:0000313" key="3">
    <source>
        <dbReference type="EMBL" id="GAV02231.1"/>
    </source>
</evidence>
<accession>A0A1D1VMT7</accession>
<dbReference type="SMART" id="SM00033">
    <property type="entry name" value="CH"/>
    <property type="match status" value="1"/>
</dbReference>
<dbReference type="InterPro" id="IPR036872">
    <property type="entry name" value="CH_dom_sf"/>
</dbReference>
<dbReference type="PANTHER" id="PTHR47385:SF24">
    <property type="entry name" value="MUSCLE-SPECIFIC PROTEIN 20"/>
    <property type="match status" value="1"/>
</dbReference>
<dbReference type="PROSITE" id="PS50021">
    <property type="entry name" value="CH"/>
    <property type="match status" value="1"/>
</dbReference>
<dbReference type="GO" id="GO:0015629">
    <property type="term" value="C:actin cytoskeleton"/>
    <property type="evidence" value="ECO:0007669"/>
    <property type="project" value="TreeGrafter"/>
</dbReference>
<comment type="caution">
    <text evidence="3">The sequence shown here is derived from an EMBL/GenBank/DDBJ whole genome shotgun (WGS) entry which is preliminary data.</text>
</comment>